<evidence type="ECO:0000313" key="1">
    <source>
        <dbReference type="EMBL" id="SMQ65163.1"/>
    </source>
</evidence>
<accession>A0A1Y6EY13</accession>
<name>A0A1Y6EY13_9GAMM</name>
<sequence>MIFGFLNTQIVRAKRCFGYVFPVAAVLLVSSCSDYPDGLETVAEYQQRLTYAQDLPPLEVELAYPKRMPVARELNSDIERLSLSLIDAWRLDECPAGALIAERNSALGRLTDGVLRYYNDLKMLEALRLCAADVTENSTWQVRLTAAINAKQEQLPQLRQQAIATDDALRHSLSPAATPLASADDARLAPTLAAFEVVLTVFEYRKTGDQLPSFEQLESALENLQNSSYLPGYWRSLHDKQHYLAALAPLLTGVSERAGCLSKGTPERAKILRNIFTKFFASELQPQLAGFVSQGYQLTPLLERLQAQSTHPEVTQYLNYLAELPMQLTTTTRAHAQQWQEFFRDCDFVPGA</sequence>
<dbReference type="AlphaFoldDB" id="A0A1Y6EY13"/>
<dbReference type="EMBL" id="FXWH01000001">
    <property type="protein sequence ID" value="SMQ65163.1"/>
    <property type="molecule type" value="Genomic_DNA"/>
</dbReference>
<protein>
    <recommendedName>
        <fullName evidence="3">DUF3080 domain-containing protein</fullName>
    </recommendedName>
</protein>
<dbReference type="RefSeq" id="WP_086434300.1">
    <property type="nucleotide sequence ID" value="NZ_FXWH01000001.1"/>
</dbReference>
<reference evidence="2" key="1">
    <citation type="submission" date="2017-04" db="EMBL/GenBank/DDBJ databases">
        <authorList>
            <person name="Varghese N."/>
            <person name="Submissions S."/>
        </authorList>
    </citation>
    <scope>NUCLEOTIDE SEQUENCE [LARGE SCALE GENOMIC DNA]</scope>
</reference>
<organism evidence="1 2">
    <name type="scientific">Pseudidiomarina planktonica</name>
    <dbReference type="NCBI Taxonomy" id="1323738"/>
    <lineage>
        <taxon>Bacteria</taxon>
        <taxon>Pseudomonadati</taxon>
        <taxon>Pseudomonadota</taxon>
        <taxon>Gammaproteobacteria</taxon>
        <taxon>Alteromonadales</taxon>
        <taxon>Idiomarinaceae</taxon>
        <taxon>Pseudidiomarina</taxon>
    </lineage>
</organism>
<dbReference type="InterPro" id="IPR021431">
    <property type="entry name" value="DUF3080"/>
</dbReference>
<dbReference type="Pfam" id="PF11279">
    <property type="entry name" value="DUF3080"/>
    <property type="match status" value="1"/>
</dbReference>
<dbReference type="Proteomes" id="UP000194450">
    <property type="component" value="Unassembled WGS sequence"/>
</dbReference>
<evidence type="ECO:0000313" key="2">
    <source>
        <dbReference type="Proteomes" id="UP000194450"/>
    </source>
</evidence>
<dbReference type="OrthoDB" id="5760979at2"/>
<keyword evidence="2" id="KW-1185">Reference proteome</keyword>
<evidence type="ECO:0008006" key="3">
    <source>
        <dbReference type="Google" id="ProtNLM"/>
    </source>
</evidence>
<proteinExistence type="predicted"/>
<gene>
    <name evidence="1" type="ORF">SAMN06297229_1198</name>
</gene>